<name>A0A1M6B2T2_9BACT</name>
<evidence type="ECO:0000256" key="1">
    <source>
        <dbReference type="SAM" id="SignalP"/>
    </source>
</evidence>
<organism evidence="3 4">
    <name type="scientific">Tangfeifania diversioriginum</name>
    <dbReference type="NCBI Taxonomy" id="1168035"/>
    <lineage>
        <taxon>Bacteria</taxon>
        <taxon>Pseudomonadati</taxon>
        <taxon>Bacteroidota</taxon>
        <taxon>Bacteroidia</taxon>
        <taxon>Marinilabiliales</taxon>
        <taxon>Prolixibacteraceae</taxon>
        <taxon>Tangfeifania</taxon>
    </lineage>
</organism>
<dbReference type="RefSeq" id="WP_073164560.1">
    <property type="nucleotide sequence ID" value="NZ_FQZE01000002.1"/>
</dbReference>
<dbReference type="STRING" id="1168035.SAMN05444280_10267"/>
<dbReference type="Proteomes" id="UP000184050">
    <property type="component" value="Unassembled WGS sequence"/>
</dbReference>
<evidence type="ECO:0000259" key="2">
    <source>
        <dbReference type="Pfam" id="PF18962"/>
    </source>
</evidence>
<dbReference type="NCBIfam" id="TIGR04183">
    <property type="entry name" value="Por_Secre_tail"/>
    <property type="match status" value="1"/>
</dbReference>
<dbReference type="Pfam" id="PF18962">
    <property type="entry name" value="Por_Secre_tail"/>
    <property type="match status" value="1"/>
</dbReference>
<feature type="chain" id="PRO_5012138464" evidence="1">
    <location>
        <begin position="20"/>
        <end position="809"/>
    </location>
</feature>
<dbReference type="Gene3D" id="3.40.390.10">
    <property type="entry name" value="Collagenase (Catalytic Domain)"/>
    <property type="match status" value="1"/>
</dbReference>
<dbReference type="OrthoDB" id="614750at2"/>
<dbReference type="Gene3D" id="2.60.120.260">
    <property type="entry name" value="Galactose-binding domain-like"/>
    <property type="match status" value="1"/>
</dbReference>
<dbReference type="InterPro" id="IPR026444">
    <property type="entry name" value="Secre_tail"/>
</dbReference>
<reference evidence="3 4" key="1">
    <citation type="submission" date="2016-11" db="EMBL/GenBank/DDBJ databases">
        <authorList>
            <person name="Jaros S."/>
            <person name="Januszkiewicz K."/>
            <person name="Wedrychowicz H."/>
        </authorList>
    </citation>
    <scope>NUCLEOTIDE SEQUENCE [LARGE SCALE GENOMIC DNA]</scope>
    <source>
        <strain evidence="3 4">DSM 27063</strain>
    </source>
</reference>
<feature type="signal peptide" evidence="1">
    <location>
        <begin position="1"/>
        <end position="19"/>
    </location>
</feature>
<feature type="domain" description="Secretion system C-terminal sorting" evidence="2">
    <location>
        <begin position="730"/>
        <end position="807"/>
    </location>
</feature>
<evidence type="ECO:0000313" key="3">
    <source>
        <dbReference type="EMBL" id="SHI43041.1"/>
    </source>
</evidence>
<dbReference type="EMBL" id="FQZE01000002">
    <property type="protein sequence ID" value="SHI43041.1"/>
    <property type="molecule type" value="Genomic_DNA"/>
</dbReference>
<evidence type="ECO:0000313" key="4">
    <source>
        <dbReference type="Proteomes" id="UP000184050"/>
    </source>
</evidence>
<dbReference type="AlphaFoldDB" id="A0A1M6B2T2"/>
<protein>
    <submittedName>
        <fullName evidence="3">Por secretion system C-terminal sorting domain-containing protein</fullName>
    </submittedName>
</protein>
<dbReference type="InterPro" id="IPR024079">
    <property type="entry name" value="MetalloPept_cat_dom_sf"/>
</dbReference>
<proteinExistence type="predicted"/>
<keyword evidence="1" id="KW-0732">Signal</keyword>
<accession>A0A1M6B2T2</accession>
<gene>
    <name evidence="3" type="ORF">SAMN05444280_10267</name>
</gene>
<keyword evidence="4" id="KW-1185">Reference proteome</keyword>
<dbReference type="GO" id="GO:0008237">
    <property type="term" value="F:metallopeptidase activity"/>
    <property type="evidence" value="ECO:0007669"/>
    <property type="project" value="InterPro"/>
</dbReference>
<sequence>MKRLLWILIFISGFFSAYAQKSKDSGIVSESPINIPTDEVNDIFVKPRVFSPQLKSGQTNNLNFEVTYVGFPEEAKQAFEYALSIWGNFFTSTVPVKVLANWESLDGNVLALARPSTFHINFEGALLPDVYYPVALAEKLSGENKNGGEADIICSFNKNYAWYFGTDGNTPSTKYDFVSSVLHEIAHGLGFSGFFKTNNGKGYFNNSNNLPSVYDYFVFNALEQQLSDNSVFNRPSNDLYKELTSDNLKFHSTAITDDPIYAPTTWNNGASIYHLELGSGMMDAYANRGEAIHDPEEATLEILSEIGWKSILFDFDKLKDIEQPTAEIPVEIGVFADFDISGTTMEVVYSTDYFATSDSADLNSISSPNKFTGAMQTGSFRGNLQYYFKMVTDEGKTYNYPSRAPEKKFALRIGPDFFAPSVVHNPVKIISKNHPVVELSALADDNLGIKSVKIEYKVNGELQEPVTLENNEGDIYKCLLDLKAQPLNGDVVEYRIIAEDKSARGNKKIVPSSGFYTAALFRPNQPVRSYSTDFEDALEDFSTADFSISKSTGFYSNILHTRNPYPVSEVEGEKYNLVANLKYPVILEENGEMTFDEVVLVEPGETNTAYTDEMFWDYVIIEGSKDNGSTWVPLKNGYDSGDETSWQEAFESSLTNNTSAANANEDMFLKHTINLTLNTAFSAGDTVLFRFRLASDNSGSGWGWAIDNLEIQKGFTTGSDDLVAETEINVYPNPFSGSFYVDCSGVENLNEVDILVTDMFGKTVYAEKSVEAFYADKKQVDFSDKAPGIYLVNISDGNRIISTNKIIKN</sequence>